<feature type="domain" description="DUF4178" evidence="2">
    <location>
        <begin position="59"/>
        <end position="195"/>
    </location>
</feature>
<protein>
    <recommendedName>
        <fullName evidence="2">DUF4178 domain-containing protein</fullName>
    </recommendedName>
</protein>
<dbReference type="RefSeq" id="WP_068133277.1">
    <property type="nucleotide sequence ID" value="NZ_CP042914.1"/>
</dbReference>
<organism evidence="3 4">
    <name type="scientific">Roseimaritima ulvae</name>
    <dbReference type="NCBI Taxonomy" id="980254"/>
    <lineage>
        <taxon>Bacteria</taxon>
        <taxon>Pseudomonadati</taxon>
        <taxon>Planctomycetota</taxon>
        <taxon>Planctomycetia</taxon>
        <taxon>Pirellulales</taxon>
        <taxon>Pirellulaceae</taxon>
        <taxon>Roseimaritima</taxon>
    </lineage>
</organism>
<gene>
    <name evidence="3" type="ORF">UC8_16500</name>
</gene>
<dbReference type="KEGG" id="rul:UC8_16500"/>
<feature type="transmembrane region" description="Helical" evidence="1">
    <location>
        <begin position="443"/>
        <end position="463"/>
    </location>
</feature>
<name>A0A5B9QL55_9BACT</name>
<dbReference type="Proteomes" id="UP000325286">
    <property type="component" value="Chromosome"/>
</dbReference>
<dbReference type="InterPro" id="IPR025235">
    <property type="entry name" value="DUF4178"/>
</dbReference>
<accession>A0A5B9QL55</accession>
<evidence type="ECO:0000313" key="3">
    <source>
        <dbReference type="EMBL" id="QEG39654.1"/>
    </source>
</evidence>
<evidence type="ECO:0000259" key="2">
    <source>
        <dbReference type="Pfam" id="PF13785"/>
    </source>
</evidence>
<dbReference type="EMBL" id="CP042914">
    <property type="protein sequence ID" value="QEG39654.1"/>
    <property type="molecule type" value="Genomic_DNA"/>
</dbReference>
<reference evidence="3 4" key="1">
    <citation type="submission" date="2019-08" db="EMBL/GenBank/DDBJ databases">
        <title>Deep-cultivation of Planctomycetes and their phenomic and genomic characterization uncovers novel biology.</title>
        <authorList>
            <person name="Wiegand S."/>
            <person name="Jogler M."/>
            <person name="Boedeker C."/>
            <person name="Pinto D."/>
            <person name="Vollmers J."/>
            <person name="Rivas-Marin E."/>
            <person name="Kohn T."/>
            <person name="Peeters S.H."/>
            <person name="Heuer A."/>
            <person name="Rast P."/>
            <person name="Oberbeckmann S."/>
            <person name="Bunk B."/>
            <person name="Jeske O."/>
            <person name="Meyerdierks A."/>
            <person name="Storesund J.E."/>
            <person name="Kallscheuer N."/>
            <person name="Luecker S."/>
            <person name="Lage O.M."/>
            <person name="Pohl T."/>
            <person name="Merkel B.J."/>
            <person name="Hornburger P."/>
            <person name="Mueller R.-W."/>
            <person name="Bruemmer F."/>
            <person name="Labrenz M."/>
            <person name="Spormann A.M."/>
            <person name="Op den Camp H."/>
            <person name="Overmann J."/>
            <person name="Amann R."/>
            <person name="Jetten M.S.M."/>
            <person name="Mascher T."/>
            <person name="Medema M.H."/>
            <person name="Devos D.P."/>
            <person name="Kaster A.-K."/>
            <person name="Ovreas L."/>
            <person name="Rohde M."/>
            <person name="Galperin M.Y."/>
            <person name="Jogler C."/>
        </authorList>
    </citation>
    <scope>NUCLEOTIDE SEQUENCE [LARGE SCALE GENOMIC DNA]</scope>
    <source>
        <strain evidence="3 4">UC8</strain>
    </source>
</reference>
<keyword evidence="1" id="KW-0812">Transmembrane</keyword>
<keyword evidence="4" id="KW-1185">Reference proteome</keyword>
<evidence type="ECO:0000313" key="4">
    <source>
        <dbReference type="Proteomes" id="UP000325286"/>
    </source>
</evidence>
<evidence type="ECO:0000256" key="1">
    <source>
        <dbReference type="SAM" id="Phobius"/>
    </source>
</evidence>
<keyword evidence="1" id="KW-1133">Transmembrane helix</keyword>
<dbReference type="OrthoDB" id="228033at2"/>
<dbReference type="AlphaFoldDB" id="A0A5B9QL55"/>
<feature type="transmembrane region" description="Helical" evidence="1">
    <location>
        <begin position="475"/>
        <end position="495"/>
    </location>
</feature>
<keyword evidence="1" id="KW-0472">Membrane</keyword>
<feature type="domain" description="DUF4178" evidence="2">
    <location>
        <begin position="276"/>
        <end position="412"/>
    </location>
</feature>
<proteinExistence type="predicted"/>
<sequence>MKHRTANCPSCGGPVEFKTASSLVTICDFCQTAVGRADKKIEDYGKVADVGETDTGLRLGLTGTFNKKSFFISGRVRYQHPAGGVWDEWYLAFPGNRWGWLSEAQGKFHLMFERQLSHSIKLPEFDGLQVEETIQLGNAMFLVREKGTATAAAAEGEIPWAFHPGAEHRFADLAGVDGTFATFEYGPPHHAYVGKEVLLADLGIEPEDTYPDVSNLPVAALQLNCPKCAGPLVLRAPDDSERVACPNCSSLLSVEHGKLALFQTLKAQKVVPVIPIGTSGTLEGQKYTVIGFMERFAKYAGNTYPWTEYLLHNQQLGFRWLVCSEGHWSFVEPAAFTGQLRSDRVYFDGDNFRIYDRGTAYVRYVMGEFYWRVSVGEKAKTADYIAPPRMLSFERSKTDKSEESNVSVGRYLFPQEIEQAFGIKNVSRPWGVGPIQPRPKIGASFYLCWILALFLLAVIHLAFSTPLSATGSDPWLLFYGMIFVSLPPAGVLLYLHHFERQRWRDSDFNPYASDD</sequence>
<dbReference type="Pfam" id="PF13785">
    <property type="entry name" value="DUF4178"/>
    <property type="match status" value="2"/>
</dbReference>